<accession>A0ABW6UT90</accession>
<sequence length="246" mass="28287">MSIDTVEDSTFRGRVHLINPDAWQVPSKPTFPMALLVDAWFLLTNGYLRNDDDRVPRGDRYPFSKERGKEIVAGMRLKDDFQELHDFIFGKELRVDTAGYLLADDGRTLLEPRRRAKDVYELGGGSGQDEISHYVQTASNAEAFAQRTADVVTAYHSGPVRNVPLWSEVATVEDEYQPWEPGESREEMATWQGPADLEYWRVWRLLETRPFEDRPYVDITVTVSDPAYLEHMTDGMRWSTTHTGRV</sequence>
<keyword evidence="2" id="KW-1185">Reference proteome</keyword>
<organism evidence="1 2">
    <name type="scientific">Streptomyces bluensis</name>
    <dbReference type="NCBI Taxonomy" id="33897"/>
    <lineage>
        <taxon>Bacteria</taxon>
        <taxon>Bacillati</taxon>
        <taxon>Actinomycetota</taxon>
        <taxon>Actinomycetes</taxon>
        <taxon>Kitasatosporales</taxon>
        <taxon>Streptomycetaceae</taxon>
        <taxon>Streptomyces</taxon>
    </lineage>
</organism>
<evidence type="ECO:0000313" key="1">
    <source>
        <dbReference type="EMBL" id="MFF4526352.1"/>
    </source>
</evidence>
<dbReference type="RefSeq" id="WP_387891856.1">
    <property type="nucleotide sequence ID" value="NZ_JBIAWJ010000025.1"/>
</dbReference>
<evidence type="ECO:0000313" key="2">
    <source>
        <dbReference type="Proteomes" id="UP001602058"/>
    </source>
</evidence>
<dbReference type="EMBL" id="JBIAWJ010000025">
    <property type="protein sequence ID" value="MFF4526352.1"/>
    <property type="molecule type" value="Genomic_DNA"/>
</dbReference>
<reference evidence="1 2" key="1">
    <citation type="submission" date="2024-10" db="EMBL/GenBank/DDBJ databases">
        <title>The Natural Products Discovery Center: Release of the First 8490 Sequenced Strains for Exploring Actinobacteria Biosynthetic Diversity.</title>
        <authorList>
            <person name="Kalkreuter E."/>
            <person name="Kautsar S.A."/>
            <person name="Yang D."/>
            <person name="Bader C.D."/>
            <person name="Teijaro C.N."/>
            <person name="Fluegel L."/>
            <person name="Davis C.M."/>
            <person name="Simpson J.R."/>
            <person name="Lauterbach L."/>
            <person name="Steele A.D."/>
            <person name="Gui C."/>
            <person name="Meng S."/>
            <person name="Li G."/>
            <person name="Viehrig K."/>
            <person name="Ye F."/>
            <person name="Su P."/>
            <person name="Kiefer A.F."/>
            <person name="Nichols A."/>
            <person name="Cepeda A.J."/>
            <person name="Yan W."/>
            <person name="Fan B."/>
            <person name="Jiang Y."/>
            <person name="Adhikari A."/>
            <person name="Zheng C.-J."/>
            <person name="Schuster L."/>
            <person name="Cowan T.M."/>
            <person name="Smanski M.J."/>
            <person name="Chevrette M.G."/>
            <person name="De Carvalho L.P.S."/>
            <person name="Shen B."/>
        </authorList>
    </citation>
    <scope>NUCLEOTIDE SEQUENCE [LARGE SCALE GENOMIC DNA]</scope>
    <source>
        <strain evidence="1 2">NPDC001390</strain>
    </source>
</reference>
<dbReference type="Proteomes" id="UP001602058">
    <property type="component" value="Unassembled WGS sequence"/>
</dbReference>
<proteinExistence type="predicted"/>
<protein>
    <submittedName>
        <fullName evidence="1">Uncharacterized protein</fullName>
    </submittedName>
</protein>
<name>A0ABW6UT90_9ACTN</name>
<gene>
    <name evidence="1" type="ORF">ACFY1D_33715</name>
</gene>
<comment type="caution">
    <text evidence="1">The sequence shown here is derived from an EMBL/GenBank/DDBJ whole genome shotgun (WGS) entry which is preliminary data.</text>
</comment>